<organism evidence="1 2">
    <name type="scientific">Populus trichocarpa</name>
    <name type="common">Western balsam poplar</name>
    <name type="synonym">Populus balsamifera subsp. trichocarpa</name>
    <dbReference type="NCBI Taxonomy" id="3694"/>
    <lineage>
        <taxon>Eukaryota</taxon>
        <taxon>Viridiplantae</taxon>
        <taxon>Streptophyta</taxon>
        <taxon>Embryophyta</taxon>
        <taxon>Tracheophyta</taxon>
        <taxon>Spermatophyta</taxon>
        <taxon>Magnoliopsida</taxon>
        <taxon>eudicotyledons</taxon>
        <taxon>Gunneridae</taxon>
        <taxon>Pentapetalae</taxon>
        <taxon>rosids</taxon>
        <taxon>fabids</taxon>
        <taxon>Malpighiales</taxon>
        <taxon>Salicaceae</taxon>
        <taxon>Saliceae</taxon>
        <taxon>Populus</taxon>
    </lineage>
</organism>
<dbReference type="Proteomes" id="UP000006729">
    <property type="component" value="Chromosome 10"/>
</dbReference>
<evidence type="ECO:0000313" key="1">
    <source>
        <dbReference type="EMBL" id="KAI9386372.1"/>
    </source>
</evidence>
<dbReference type="EMBL" id="CM009299">
    <property type="protein sequence ID" value="KAI9386372.1"/>
    <property type="molecule type" value="Genomic_DNA"/>
</dbReference>
<protein>
    <submittedName>
        <fullName evidence="1">Uncharacterized protein</fullName>
    </submittedName>
</protein>
<accession>A0ACC0SB20</accession>
<comment type="caution">
    <text evidence="1">The sequence shown here is derived from an EMBL/GenBank/DDBJ whole genome shotgun (WGS) entry which is preliminary data.</text>
</comment>
<proteinExistence type="predicted"/>
<evidence type="ECO:0000313" key="2">
    <source>
        <dbReference type="Proteomes" id="UP000006729"/>
    </source>
</evidence>
<sequence length="430" mass="47105">MQATQAALSNGVAEGSPVEADSKIVEPSNEVSNPEPSGRRSDLSLQIPPRHVGFGTSRSGKGLLHSQNSYKGRSPGGFLRTLSLKKKAAAPDGERSSLLTADYKTAPDSPIMASFKSAFSWNRCTSLPVTPASNLSPSVSMPASARMPGESHKIKKGAAHPVVSRSLSVPWRNVVIVRSASFSTRDEHVLTDPSNADQITPIPTEVDDEEIPEEEAVCRICFDVCEEGNTLKMECSCKGALRLVHEDCAIKWFSTKGNKNCDVCGLEVKNLPVTLLRVTSAAHRNNRQEQSHQMSQSISAWQDFVVLVLISTICYFFFLEQLLIHDMKTQAIIVAAPFAFTLGLLSSIFAVILAIREYIWTYAALEFAFVAITVHLFYNMLHVKAIYAILLSSVLGFGIAMSINSLYIQYFAWRVQVGQNHNSNPNSNPV</sequence>
<keyword evidence="2" id="KW-1185">Reference proteome</keyword>
<gene>
    <name evidence="1" type="ORF">POPTR_010G014950v4</name>
</gene>
<name>A0ACC0SB20_POPTR</name>
<reference evidence="1 2" key="1">
    <citation type="journal article" date="2006" name="Science">
        <title>The genome of black cottonwood, Populus trichocarpa (Torr. &amp; Gray).</title>
        <authorList>
            <person name="Tuskan G.A."/>
            <person name="Difazio S."/>
            <person name="Jansson S."/>
            <person name="Bohlmann J."/>
            <person name="Grigoriev I."/>
            <person name="Hellsten U."/>
            <person name="Putnam N."/>
            <person name="Ralph S."/>
            <person name="Rombauts S."/>
            <person name="Salamov A."/>
            <person name="Schein J."/>
            <person name="Sterck L."/>
            <person name="Aerts A."/>
            <person name="Bhalerao R.R."/>
            <person name="Bhalerao R.P."/>
            <person name="Blaudez D."/>
            <person name="Boerjan W."/>
            <person name="Brun A."/>
            <person name="Brunner A."/>
            <person name="Busov V."/>
            <person name="Campbell M."/>
            <person name="Carlson J."/>
            <person name="Chalot M."/>
            <person name="Chapman J."/>
            <person name="Chen G.L."/>
            <person name="Cooper D."/>
            <person name="Coutinho P.M."/>
            <person name="Couturier J."/>
            <person name="Covert S."/>
            <person name="Cronk Q."/>
            <person name="Cunningham R."/>
            <person name="Davis J."/>
            <person name="Degroeve S."/>
            <person name="Dejardin A."/>
            <person name="Depamphilis C."/>
            <person name="Detter J."/>
            <person name="Dirks B."/>
            <person name="Dubchak I."/>
            <person name="Duplessis S."/>
            <person name="Ehlting J."/>
            <person name="Ellis B."/>
            <person name="Gendler K."/>
            <person name="Goodstein D."/>
            <person name="Gribskov M."/>
            <person name="Grimwood J."/>
            <person name="Groover A."/>
            <person name="Gunter L."/>
            <person name="Hamberger B."/>
            <person name="Heinze B."/>
            <person name="Helariutta Y."/>
            <person name="Henrissat B."/>
            <person name="Holligan D."/>
            <person name="Holt R."/>
            <person name="Huang W."/>
            <person name="Islam-Faridi N."/>
            <person name="Jones S."/>
            <person name="Jones-Rhoades M."/>
            <person name="Jorgensen R."/>
            <person name="Joshi C."/>
            <person name="Kangasjarvi J."/>
            <person name="Karlsson J."/>
            <person name="Kelleher C."/>
            <person name="Kirkpatrick R."/>
            <person name="Kirst M."/>
            <person name="Kohler A."/>
            <person name="Kalluri U."/>
            <person name="Larimer F."/>
            <person name="Leebens-Mack J."/>
            <person name="Leple J.C."/>
            <person name="Locascio P."/>
            <person name="Lou Y."/>
            <person name="Lucas S."/>
            <person name="Martin F."/>
            <person name="Montanini B."/>
            <person name="Napoli C."/>
            <person name="Nelson D.R."/>
            <person name="Nelson C."/>
            <person name="Nieminen K."/>
            <person name="Nilsson O."/>
            <person name="Pereda V."/>
            <person name="Peter G."/>
            <person name="Philippe R."/>
            <person name="Pilate G."/>
            <person name="Poliakov A."/>
            <person name="Razumovskaya J."/>
            <person name="Richardson P."/>
            <person name="Rinaldi C."/>
            <person name="Ritland K."/>
            <person name="Rouze P."/>
            <person name="Ryaboy D."/>
            <person name="Schmutz J."/>
            <person name="Schrader J."/>
            <person name="Segerman B."/>
            <person name="Shin H."/>
            <person name="Siddiqui A."/>
            <person name="Sterky F."/>
            <person name="Terry A."/>
            <person name="Tsai C.J."/>
            <person name="Uberbacher E."/>
            <person name="Unneberg P."/>
            <person name="Vahala J."/>
            <person name="Wall K."/>
            <person name="Wessler S."/>
            <person name="Yang G."/>
            <person name="Yin T."/>
            <person name="Douglas C."/>
            <person name="Marra M."/>
            <person name="Sandberg G."/>
            <person name="Van de Peer Y."/>
            <person name="Rokhsar D."/>
        </authorList>
    </citation>
    <scope>NUCLEOTIDE SEQUENCE [LARGE SCALE GENOMIC DNA]</scope>
    <source>
        <strain evidence="2">cv. Nisqually</strain>
    </source>
</reference>